<evidence type="ECO:0000313" key="2">
    <source>
        <dbReference type="EMBL" id="KAK1932734.1"/>
    </source>
</evidence>
<keyword evidence="3" id="KW-1185">Reference proteome</keyword>
<dbReference type="Proteomes" id="UP001195914">
    <property type="component" value="Unassembled WGS sequence"/>
</dbReference>
<feature type="transmembrane region" description="Helical" evidence="1">
    <location>
        <begin position="135"/>
        <end position="152"/>
    </location>
</feature>
<dbReference type="EMBL" id="JAHBMH010000073">
    <property type="protein sequence ID" value="KAK1932734.1"/>
    <property type="molecule type" value="Genomic_DNA"/>
</dbReference>
<keyword evidence="1" id="KW-1133">Transmembrane helix</keyword>
<sequence length="195" mass="22278">MVRGTHLDPSSIPNSSQERELYSSCWNDTQDTSAQSSGNDLRDSSSRVFIPKGALAAALDRDTTPVSHYYSVDDIGCYDDISSASDMGYDHDSIRRMYFYGQLADAVKRSIWWSVTSILVSHLTKSYHAIPATRVLFNVSLMFCSLFSDLVAETMTVRALLSFTVIFRLFIWMILVPGLYFLFSRFNSLYHRWYL</sequence>
<organism evidence="2 3">
    <name type="scientific">Babesia divergens</name>
    <dbReference type="NCBI Taxonomy" id="32595"/>
    <lineage>
        <taxon>Eukaryota</taxon>
        <taxon>Sar</taxon>
        <taxon>Alveolata</taxon>
        <taxon>Apicomplexa</taxon>
        <taxon>Aconoidasida</taxon>
        <taxon>Piroplasmida</taxon>
        <taxon>Babesiidae</taxon>
        <taxon>Babesia</taxon>
    </lineage>
</organism>
<proteinExistence type="predicted"/>
<keyword evidence="1" id="KW-0472">Membrane</keyword>
<keyword evidence="1" id="KW-0812">Transmembrane</keyword>
<protein>
    <submittedName>
        <fullName evidence="2">Uncharacterized protein</fullName>
    </submittedName>
</protein>
<name>A0AAD9G6G7_BABDI</name>
<accession>A0AAD9G6G7</accession>
<comment type="caution">
    <text evidence="2">The sequence shown here is derived from an EMBL/GenBank/DDBJ whole genome shotgun (WGS) entry which is preliminary data.</text>
</comment>
<evidence type="ECO:0000313" key="3">
    <source>
        <dbReference type="Proteomes" id="UP001195914"/>
    </source>
</evidence>
<evidence type="ECO:0000256" key="1">
    <source>
        <dbReference type="SAM" id="Phobius"/>
    </source>
</evidence>
<reference evidence="2" key="1">
    <citation type="journal article" date="2014" name="Nucleic Acids Res.">
        <title>The evolutionary dynamics of variant antigen genes in Babesia reveal a history of genomic innovation underlying host-parasite interaction.</title>
        <authorList>
            <person name="Jackson A.P."/>
            <person name="Otto T.D."/>
            <person name="Darby A."/>
            <person name="Ramaprasad A."/>
            <person name="Xia D."/>
            <person name="Echaide I.E."/>
            <person name="Farber M."/>
            <person name="Gahlot S."/>
            <person name="Gamble J."/>
            <person name="Gupta D."/>
            <person name="Gupta Y."/>
            <person name="Jackson L."/>
            <person name="Malandrin L."/>
            <person name="Malas T.B."/>
            <person name="Moussa E."/>
            <person name="Nair M."/>
            <person name="Reid A.J."/>
            <person name="Sanders M."/>
            <person name="Sharma J."/>
            <person name="Tracey A."/>
            <person name="Quail M.A."/>
            <person name="Weir W."/>
            <person name="Wastling J.M."/>
            <person name="Hall N."/>
            <person name="Willadsen P."/>
            <person name="Lingelbach K."/>
            <person name="Shiels B."/>
            <person name="Tait A."/>
            <person name="Berriman M."/>
            <person name="Allred D.R."/>
            <person name="Pain A."/>
        </authorList>
    </citation>
    <scope>NUCLEOTIDE SEQUENCE</scope>
    <source>
        <strain evidence="2">1802A</strain>
    </source>
</reference>
<gene>
    <name evidence="2" type="ORF">X943_000557</name>
</gene>
<dbReference type="AlphaFoldDB" id="A0AAD9G6G7"/>
<reference evidence="2" key="2">
    <citation type="submission" date="2021-05" db="EMBL/GenBank/DDBJ databases">
        <authorList>
            <person name="Pain A."/>
        </authorList>
    </citation>
    <scope>NUCLEOTIDE SEQUENCE</scope>
    <source>
        <strain evidence="2">1802A</strain>
    </source>
</reference>
<feature type="transmembrane region" description="Helical" evidence="1">
    <location>
        <begin position="158"/>
        <end position="183"/>
    </location>
</feature>